<comment type="domain">
    <text evidence="8">Has a modular structure: an endo-beta-1,4-glucanase catalytic module at the N-terminus, a linker rich in serines and threonines, and a C-terminal carbohydrate-binding module (CBM).</text>
</comment>
<keyword evidence="5 8" id="KW-0119">Carbohydrate metabolism</keyword>
<sequence>MKLISLALFSLWLTSVNAHTYVWSVWLNGVDQGSGVGIRKPAYNGPPSTGFNNGPVRDLNSIDMRCNVLGDIPDANTIKVQPNDVVTFEWHHNNRTSADDIIASSTKAPVWCTFPQTLPPTPVGYVKIQEEGEGPPGTWYVTGKNTDRQGKQDVQIPAGLVPGQYLLRAEFL</sequence>
<evidence type="ECO:0000256" key="3">
    <source>
        <dbReference type="ARBA" id="ARBA00023001"/>
    </source>
</evidence>
<evidence type="ECO:0000313" key="11">
    <source>
        <dbReference type="EMBL" id="KDQ50379.1"/>
    </source>
</evidence>
<dbReference type="Pfam" id="PF03443">
    <property type="entry name" value="AA9"/>
    <property type="match status" value="1"/>
</dbReference>
<evidence type="ECO:0000259" key="10">
    <source>
        <dbReference type="Pfam" id="PF03443"/>
    </source>
</evidence>
<dbReference type="AlphaFoldDB" id="A0A067P6H1"/>
<evidence type="ECO:0000256" key="4">
    <source>
        <dbReference type="ARBA" id="ARBA00023157"/>
    </source>
</evidence>
<comment type="function">
    <text evidence="8">Lytic polysaccharide monooxygenase (LMPO) that depolymerizes crystalline and amorphous polysaccharides via the oxidation of scissile alpha- or beta-(1-4)-glycosidic bonds, yielding C1 and/or C4 oxidation products. Catalysis by LPMOs requires the reduction of the active-site copper from Cu(II) to Cu(I) by a reducing agent and H(2)O(2) or O(2) as a cosubstrate.</text>
</comment>
<feature type="domain" description="Auxiliary Activity family 9 catalytic" evidence="10">
    <location>
        <begin position="19"/>
        <end position="171"/>
    </location>
</feature>
<dbReference type="HOGENOM" id="CLU_031730_0_0_1"/>
<keyword evidence="12" id="KW-1185">Reference proteome</keyword>
<evidence type="ECO:0000256" key="9">
    <source>
        <dbReference type="SAM" id="SignalP"/>
    </source>
</evidence>
<evidence type="ECO:0000256" key="8">
    <source>
        <dbReference type="RuleBase" id="RU368122"/>
    </source>
</evidence>
<organism evidence="11 12">
    <name type="scientific">Jaapia argillacea MUCL 33604</name>
    <dbReference type="NCBI Taxonomy" id="933084"/>
    <lineage>
        <taxon>Eukaryota</taxon>
        <taxon>Fungi</taxon>
        <taxon>Dikarya</taxon>
        <taxon>Basidiomycota</taxon>
        <taxon>Agaricomycotina</taxon>
        <taxon>Agaricomycetes</taxon>
        <taxon>Agaricomycetidae</taxon>
        <taxon>Jaapiales</taxon>
        <taxon>Jaapiaceae</taxon>
        <taxon>Jaapia</taxon>
    </lineage>
</organism>
<evidence type="ECO:0000256" key="2">
    <source>
        <dbReference type="ARBA" id="ARBA00022525"/>
    </source>
</evidence>
<feature type="signal peptide" evidence="9">
    <location>
        <begin position="1"/>
        <end position="18"/>
    </location>
</feature>
<dbReference type="EMBL" id="KL197761">
    <property type="protein sequence ID" value="KDQ50379.1"/>
    <property type="molecule type" value="Genomic_DNA"/>
</dbReference>
<evidence type="ECO:0000256" key="5">
    <source>
        <dbReference type="ARBA" id="ARBA00023277"/>
    </source>
</evidence>
<reference evidence="12" key="1">
    <citation type="journal article" date="2014" name="Proc. Natl. Acad. Sci. U.S.A.">
        <title>Extensive sampling of basidiomycete genomes demonstrates inadequacy of the white-rot/brown-rot paradigm for wood decay fungi.</title>
        <authorList>
            <person name="Riley R."/>
            <person name="Salamov A.A."/>
            <person name="Brown D.W."/>
            <person name="Nagy L.G."/>
            <person name="Floudas D."/>
            <person name="Held B.W."/>
            <person name="Levasseur A."/>
            <person name="Lombard V."/>
            <person name="Morin E."/>
            <person name="Otillar R."/>
            <person name="Lindquist E.A."/>
            <person name="Sun H."/>
            <person name="LaButti K.M."/>
            <person name="Schmutz J."/>
            <person name="Jabbour D."/>
            <person name="Luo H."/>
            <person name="Baker S.E."/>
            <person name="Pisabarro A.G."/>
            <person name="Walton J.D."/>
            <person name="Blanchette R.A."/>
            <person name="Henrissat B."/>
            <person name="Martin F."/>
            <person name="Cullen D."/>
            <person name="Hibbett D.S."/>
            <person name="Grigoriev I.V."/>
        </authorList>
    </citation>
    <scope>NUCLEOTIDE SEQUENCE [LARGE SCALE GENOMIC DNA]</scope>
    <source>
        <strain evidence="12">MUCL 33604</strain>
    </source>
</reference>
<comment type="catalytic activity">
    <reaction evidence="8">
        <text>[(1-&gt;4)-beta-D-glucosyl]n+m + reduced acceptor + O2 = 4-dehydro-beta-D-glucosyl-[(1-&gt;4)-beta-D-glucosyl]n-1 + [(1-&gt;4)-beta-D-glucosyl]m + acceptor + H2O.</text>
        <dbReference type="EC" id="1.14.99.56"/>
    </reaction>
</comment>
<keyword evidence="9" id="KW-0732">Signal</keyword>
<dbReference type="PANTHER" id="PTHR33353:SF17">
    <property type="entry name" value="ENDO-BETA-1,4-GLUCANASE D"/>
    <property type="match status" value="1"/>
</dbReference>
<dbReference type="GO" id="GO:0030248">
    <property type="term" value="F:cellulose binding"/>
    <property type="evidence" value="ECO:0007669"/>
    <property type="project" value="UniProtKB-UniRule"/>
</dbReference>
<dbReference type="GO" id="GO:0005576">
    <property type="term" value="C:extracellular region"/>
    <property type="evidence" value="ECO:0007669"/>
    <property type="project" value="UniProtKB-SubCell"/>
</dbReference>
<dbReference type="OrthoDB" id="4849160at2759"/>
<feature type="chain" id="PRO_5001642882" description="AA9 family lytic polysaccharide monooxygenase" evidence="9">
    <location>
        <begin position="19"/>
        <end position="172"/>
    </location>
</feature>
<dbReference type="Gene3D" id="2.70.50.70">
    <property type="match status" value="1"/>
</dbReference>
<keyword evidence="3 8" id="KW-0136">Cellulose degradation</keyword>
<dbReference type="InParanoid" id="A0A067P6H1"/>
<protein>
    <recommendedName>
        <fullName evidence="8">AA9 family lytic polysaccharide monooxygenase</fullName>
        <ecNumber evidence="8">1.14.99.56</ecNumber>
    </recommendedName>
    <alternativeName>
        <fullName evidence="8">Endo-beta-1,4-glucanase</fullName>
    </alternativeName>
    <alternativeName>
        <fullName evidence="8">Glycosyl hydrolase 61 family protein</fullName>
    </alternativeName>
</protein>
<dbReference type="GO" id="GO:0008810">
    <property type="term" value="F:cellulase activity"/>
    <property type="evidence" value="ECO:0007669"/>
    <property type="project" value="UniProtKB-UniRule"/>
</dbReference>
<proteinExistence type="inferred from homology"/>
<keyword evidence="11" id="KW-0378">Hydrolase</keyword>
<comment type="subcellular location">
    <subcellularLocation>
        <location evidence="1 8">Secreted</location>
    </subcellularLocation>
</comment>
<keyword evidence="4 8" id="KW-1015">Disulfide bond</keyword>
<dbReference type="PANTHER" id="PTHR33353">
    <property type="entry name" value="PUTATIVE (AFU_ORTHOLOGUE AFUA_1G12560)-RELATED"/>
    <property type="match status" value="1"/>
</dbReference>
<dbReference type="InterPro" id="IPR049892">
    <property type="entry name" value="AA9"/>
</dbReference>
<keyword evidence="2 8" id="KW-0964">Secreted</keyword>
<name>A0A067P6H1_9AGAM</name>
<dbReference type="EC" id="1.14.99.56" evidence="8"/>
<accession>A0A067P6H1</accession>
<evidence type="ECO:0000313" key="12">
    <source>
        <dbReference type="Proteomes" id="UP000027265"/>
    </source>
</evidence>
<dbReference type="InterPro" id="IPR005103">
    <property type="entry name" value="AA9_LPMO"/>
</dbReference>
<dbReference type="Proteomes" id="UP000027265">
    <property type="component" value="Unassembled WGS sequence"/>
</dbReference>
<keyword evidence="6 8" id="KW-0624">Polysaccharide degradation</keyword>
<gene>
    <name evidence="11" type="ORF">JAAARDRAFT_200056</name>
</gene>
<comment type="similarity">
    <text evidence="7">Belongs to the polysaccharide monooxygenase AA9 family.</text>
</comment>
<evidence type="ECO:0000256" key="6">
    <source>
        <dbReference type="ARBA" id="ARBA00023326"/>
    </source>
</evidence>
<evidence type="ECO:0000256" key="1">
    <source>
        <dbReference type="ARBA" id="ARBA00004613"/>
    </source>
</evidence>
<evidence type="ECO:0000256" key="7">
    <source>
        <dbReference type="ARBA" id="ARBA00044502"/>
    </source>
</evidence>
<dbReference type="GO" id="GO:0030245">
    <property type="term" value="P:cellulose catabolic process"/>
    <property type="evidence" value="ECO:0007669"/>
    <property type="project" value="UniProtKB-UniRule"/>
</dbReference>